<evidence type="ECO:0000313" key="8">
    <source>
        <dbReference type="EMBL" id="PQL19470.1"/>
    </source>
</evidence>
<dbReference type="InterPro" id="IPR015422">
    <property type="entry name" value="PyrdxlP-dep_Trfase_small"/>
</dbReference>
<dbReference type="GO" id="GO:0006526">
    <property type="term" value="P:L-arginine biosynthetic process"/>
    <property type="evidence" value="ECO:0007669"/>
    <property type="project" value="UniProtKB-ARBA"/>
</dbReference>
<dbReference type="PANTHER" id="PTHR11986">
    <property type="entry name" value="AMINOTRANSFERASE CLASS III"/>
    <property type="match status" value="1"/>
</dbReference>
<dbReference type="GO" id="GO:0030170">
    <property type="term" value="F:pyridoxal phosphate binding"/>
    <property type="evidence" value="ECO:0007669"/>
    <property type="project" value="InterPro"/>
</dbReference>
<sequence>MNSTTDFEKQDKEYIANTYGRFNVCFEKGKGSLLWDVNGKEYIDLGSGIGVTAFGVDDEAWSDAVTKQAHALNHVSNLYHTLPQIELAKQLCAKTGMKKVFFSNSGAESNECAIKAARKYSHDTYGDGRNVIVTLVNSFHGRTVTTLSATGQDVFHQHFFPFTEGFVHTAANDIEAALQVLSNPNVCAVMMEPIQGEGGVMPLDAEFVQAVTKYAHEHDQLVLIDEVQTGNGRTGTLYAYEQFGIEPDIVSTAKGLAGGLPMGATLFNEKTQYVLTAGAHATTFGGNPICAAAGNTIISRLTPEFLKTVKAKGDYVKSALAGKPGIVDVSGMGLMLGIETTVDVKDVILKCLERGVVVLSAKNKVRLLPALNIPQEQLEKAVAVVADVIESLSK</sequence>
<dbReference type="OrthoDB" id="9807885at2"/>
<proteinExistence type="inferred from homology"/>
<comment type="cofactor">
    <cofactor evidence="1">
        <name>pyridoxal 5'-phosphate</name>
        <dbReference type="ChEBI" id="CHEBI:597326"/>
    </cofactor>
</comment>
<dbReference type="InterPro" id="IPR015421">
    <property type="entry name" value="PyrdxlP-dep_Trfase_major"/>
</dbReference>
<comment type="caution">
    <text evidence="8">The sequence shown here is derived from an EMBL/GenBank/DDBJ whole genome shotgun (WGS) entry which is preliminary data.</text>
</comment>
<dbReference type="InterPro" id="IPR049704">
    <property type="entry name" value="Aminotrans_3_PPA_site"/>
</dbReference>
<keyword evidence="3" id="KW-0028">Amino-acid biosynthesis</keyword>
<dbReference type="Gene3D" id="3.90.1150.10">
    <property type="entry name" value="Aspartate Aminotransferase, domain 1"/>
    <property type="match status" value="1"/>
</dbReference>
<evidence type="ECO:0000256" key="4">
    <source>
        <dbReference type="ARBA" id="ARBA00022679"/>
    </source>
</evidence>
<evidence type="ECO:0000256" key="6">
    <source>
        <dbReference type="ARBA" id="ARBA00029440"/>
    </source>
</evidence>
<gene>
    <name evidence="8" type="ORF">VEHSUH05_08920</name>
</gene>
<evidence type="ECO:0000256" key="7">
    <source>
        <dbReference type="RuleBase" id="RU003560"/>
    </source>
</evidence>
<dbReference type="Pfam" id="PF00202">
    <property type="entry name" value="Aminotran_3"/>
    <property type="match status" value="1"/>
</dbReference>
<comment type="pathway">
    <text evidence="6">Amino-acid biosynthesis.</text>
</comment>
<dbReference type="Proteomes" id="UP000237916">
    <property type="component" value="Unassembled WGS sequence"/>
</dbReference>
<dbReference type="FunFam" id="3.40.640.10:FF:000004">
    <property type="entry name" value="Acetylornithine aminotransferase"/>
    <property type="match status" value="1"/>
</dbReference>
<reference evidence="8 9" key="1">
    <citation type="submission" date="2018-01" db="EMBL/GenBank/DDBJ databases">
        <title>Draft genome sequences of clinical isolates and type strains of oral Veillonella including Veillonella infantum sp., nov.</title>
        <authorList>
            <person name="Mashima I."/>
            <person name="Liao Y.-C."/>
            <person name="Sabharwal A."/>
            <person name="Haase E.M."/>
            <person name="Nakazawa F."/>
            <person name="Scannapieco F.A."/>
        </authorList>
    </citation>
    <scope>NUCLEOTIDE SEQUENCE [LARGE SCALE GENOMIC DNA]</scope>
    <source>
        <strain evidence="8 9">JCM 15641</strain>
    </source>
</reference>
<dbReference type="SUPFAM" id="SSF53383">
    <property type="entry name" value="PLP-dependent transferases"/>
    <property type="match status" value="1"/>
</dbReference>
<evidence type="ECO:0000256" key="2">
    <source>
        <dbReference type="ARBA" id="ARBA00022576"/>
    </source>
</evidence>
<name>A0A2S7Z887_9FIRM</name>
<dbReference type="NCBIfam" id="TIGR00707">
    <property type="entry name" value="argD"/>
    <property type="match status" value="1"/>
</dbReference>
<evidence type="ECO:0000256" key="1">
    <source>
        <dbReference type="ARBA" id="ARBA00001933"/>
    </source>
</evidence>
<comment type="similarity">
    <text evidence="7">Belongs to the class-III pyridoxal-phosphate-dependent aminotransferase family.</text>
</comment>
<evidence type="ECO:0000256" key="5">
    <source>
        <dbReference type="ARBA" id="ARBA00022898"/>
    </source>
</evidence>
<dbReference type="InterPro" id="IPR050103">
    <property type="entry name" value="Class-III_PLP-dep_AT"/>
</dbReference>
<evidence type="ECO:0000313" key="9">
    <source>
        <dbReference type="Proteomes" id="UP000237916"/>
    </source>
</evidence>
<dbReference type="InterPro" id="IPR015424">
    <property type="entry name" value="PyrdxlP-dep_Trfase"/>
</dbReference>
<keyword evidence="5 7" id="KW-0663">Pyridoxal phosphate</keyword>
<dbReference type="STRING" id="1298594.GCA_001312465_02189"/>
<dbReference type="GO" id="GO:0008483">
    <property type="term" value="F:transaminase activity"/>
    <property type="evidence" value="ECO:0007669"/>
    <property type="project" value="UniProtKB-KW"/>
</dbReference>
<dbReference type="PIRSF" id="PIRSF000521">
    <property type="entry name" value="Transaminase_4ab_Lys_Orn"/>
    <property type="match status" value="1"/>
</dbReference>
<dbReference type="PROSITE" id="PS00600">
    <property type="entry name" value="AA_TRANSFER_CLASS_3"/>
    <property type="match status" value="1"/>
</dbReference>
<protein>
    <submittedName>
        <fullName evidence="8">Aspartate aminotransferase family protein</fullName>
    </submittedName>
</protein>
<dbReference type="GO" id="GO:0042802">
    <property type="term" value="F:identical protein binding"/>
    <property type="evidence" value="ECO:0007669"/>
    <property type="project" value="TreeGrafter"/>
</dbReference>
<keyword evidence="9" id="KW-1185">Reference proteome</keyword>
<dbReference type="EMBL" id="PPDB01000007">
    <property type="protein sequence ID" value="PQL19470.1"/>
    <property type="molecule type" value="Genomic_DNA"/>
</dbReference>
<dbReference type="CDD" id="cd00610">
    <property type="entry name" value="OAT_like"/>
    <property type="match status" value="1"/>
</dbReference>
<keyword evidence="2 8" id="KW-0032">Aminotransferase</keyword>
<organism evidence="8 9">
    <name type="scientific">Veillonella denticariosi JCM 15641</name>
    <dbReference type="NCBI Taxonomy" id="1298594"/>
    <lineage>
        <taxon>Bacteria</taxon>
        <taxon>Bacillati</taxon>
        <taxon>Bacillota</taxon>
        <taxon>Negativicutes</taxon>
        <taxon>Veillonellales</taxon>
        <taxon>Veillonellaceae</taxon>
        <taxon>Veillonella</taxon>
    </lineage>
</organism>
<evidence type="ECO:0000256" key="3">
    <source>
        <dbReference type="ARBA" id="ARBA00022605"/>
    </source>
</evidence>
<dbReference type="InterPro" id="IPR005814">
    <property type="entry name" value="Aminotrans_3"/>
</dbReference>
<dbReference type="NCBIfam" id="NF002325">
    <property type="entry name" value="PRK01278.1"/>
    <property type="match status" value="1"/>
</dbReference>
<dbReference type="RefSeq" id="WP_105091357.1">
    <property type="nucleotide sequence ID" value="NZ_PPDB01000007.1"/>
</dbReference>
<dbReference type="PANTHER" id="PTHR11986:SF79">
    <property type="entry name" value="ACETYLORNITHINE AMINOTRANSFERASE, MITOCHONDRIAL"/>
    <property type="match status" value="1"/>
</dbReference>
<accession>A0A2S7Z887</accession>
<dbReference type="Gene3D" id="3.40.640.10">
    <property type="entry name" value="Type I PLP-dependent aspartate aminotransferase-like (Major domain)"/>
    <property type="match status" value="1"/>
</dbReference>
<dbReference type="AlphaFoldDB" id="A0A2S7Z887"/>
<keyword evidence="4 8" id="KW-0808">Transferase</keyword>
<dbReference type="InterPro" id="IPR004636">
    <property type="entry name" value="AcOrn/SuccOrn_fam"/>
</dbReference>